<dbReference type="EMBL" id="MPDP01000246">
    <property type="protein sequence ID" value="KAK1470172.1"/>
    <property type="molecule type" value="Genomic_DNA"/>
</dbReference>
<name>A0AAI9V638_9PEZI</name>
<evidence type="ECO:0000313" key="1">
    <source>
        <dbReference type="EMBL" id="KAK1470172.1"/>
    </source>
</evidence>
<dbReference type="AlphaFoldDB" id="A0AAI9V638"/>
<organism evidence="1 2">
    <name type="scientific">Colletotrichum cuscutae</name>
    <dbReference type="NCBI Taxonomy" id="1209917"/>
    <lineage>
        <taxon>Eukaryota</taxon>
        <taxon>Fungi</taxon>
        <taxon>Dikarya</taxon>
        <taxon>Ascomycota</taxon>
        <taxon>Pezizomycotina</taxon>
        <taxon>Sordariomycetes</taxon>
        <taxon>Hypocreomycetidae</taxon>
        <taxon>Glomerellales</taxon>
        <taxon>Glomerellaceae</taxon>
        <taxon>Colletotrichum</taxon>
        <taxon>Colletotrichum acutatum species complex</taxon>
    </lineage>
</organism>
<evidence type="ECO:0000313" key="2">
    <source>
        <dbReference type="Proteomes" id="UP001239213"/>
    </source>
</evidence>
<gene>
    <name evidence="1" type="ORF">CCUS01_06557</name>
</gene>
<comment type="caution">
    <text evidence="1">The sequence shown here is derived from an EMBL/GenBank/DDBJ whole genome shotgun (WGS) entry which is preliminary data.</text>
</comment>
<protein>
    <submittedName>
        <fullName evidence="1">Uncharacterized protein</fullName>
    </submittedName>
</protein>
<proteinExistence type="predicted"/>
<keyword evidence="2" id="KW-1185">Reference proteome</keyword>
<sequence length="352" mass="39378">MCWTLLYERMRRATYTTLVTFRNILLICGQLAGSSPELPLDDFVESVREMSYKHSNESIQNDIDNDEQRDIARLFLSILDSIELKTSLDTAWSAIYKLSLCARFLHLDPKKLLEFDLPSCSYSLLSDLQSVGLWPDKSLVDMPAEMTFNLSTTQTQDLCGFVTDTYGMWEPAENSYFHDTQALVIWCAIGSHSGDLDLSKWVGIRRSTFTAFRGVLYRNAKLAQLPGQLVFATLAILSCHRTLPSENTTPTQSDVGLCAEAEPVLMAFSKLLEGEVLADPERILSSVAKSLVVNSELELARYFGAILQELGVASFAPDEAVERYCQLRLCAGLNHSDALIQAKGTELTYIRQ</sequence>
<dbReference type="Proteomes" id="UP001239213">
    <property type="component" value="Unassembled WGS sequence"/>
</dbReference>
<reference evidence="1" key="1">
    <citation type="submission" date="2016-11" db="EMBL/GenBank/DDBJ databases">
        <title>The genome sequence of Colletotrichum cuscutae.</title>
        <authorList>
            <person name="Baroncelli R."/>
        </authorList>
    </citation>
    <scope>NUCLEOTIDE SEQUENCE</scope>
    <source>
        <strain evidence="1">IMI 304802</strain>
    </source>
</reference>
<accession>A0AAI9V638</accession>